<evidence type="ECO:0000313" key="2">
    <source>
        <dbReference type="EMBL" id="EGC34715.1"/>
    </source>
</evidence>
<feature type="region of interest" description="Disordered" evidence="1">
    <location>
        <begin position="307"/>
        <end position="394"/>
    </location>
</feature>
<feature type="compositionally biased region" description="Acidic residues" evidence="1">
    <location>
        <begin position="307"/>
        <end position="324"/>
    </location>
</feature>
<keyword evidence="3" id="KW-1185">Reference proteome</keyword>
<gene>
    <name evidence="2" type="ORF">DICPUDRAFT_98126</name>
</gene>
<dbReference type="eggNOG" id="ENOG502RG0C">
    <property type="taxonomic scope" value="Eukaryota"/>
</dbReference>
<feature type="compositionally biased region" description="Acidic residues" evidence="1">
    <location>
        <begin position="372"/>
        <end position="384"/>
    </location>
</feature>
<dbReference type="KEGG" id="dpp:DICPUDRAFT_98126"/>
<organism evidence="2 3">
    <name type="scientific">Dictyostelium purpureum</name>
    <name type="common">Slime mold</name>
    <dbReference type="NCBI Taxonomy" id="5786"/>
    <lineage>
        <taxon>Eukaryota</taxon>
        <taxon>Amoebozoa</taxon>
        <taxon>Evosea</taxon>
        <taxon>Eumycetozoa</taxon>
        <taxon>Dictyostelia</taxon>
        <taxon>Dictyosteliales</taxon>
        <taxon>Dictyosteliaceae</taxon>
        <taxon>Dictyostelium</taxon>
    </lineage>
</organism>
<proteinExistence type="predicted"/>
<reference evidence="3" key="1">
    <citation type="journal article" date="2011" name="Genome Biol.">
        <title>Comparative genomics of the social amoebae Dictyostelium discoideum and Dictyostelium purpureum.</title>
        <authorList>
            <consortium name="US DOE Joint Genome Institute (JGI-PGF)"/>
            <person name="Sucgang R."/>
            <person name="Kuo A."/>
            <person name="Tian X."/>
            <person name="Salerno W."/>
            <person name="Parikh A."/>
            <person name="Feasley C.L."/>
            <person name="Dalin E."/>
            <person name="Tu H."/>
            <person name="Huang E."/>
            <person name="Barry K."/>
            <person name="Lindquist E."/>
            <person name="Shapiro H."/>
            <person name="Bruce D."/>
            <person name="Schmutz J."/>
            <person name="Salamov A."/>
            <person name="Fey P."/>
            <person name="Gaudet P."/>
            <person name="Anjard C."/>
            <person name="Babu M.M."/>
            <person name="Basu S."/>
            <person name="Bushmanova Y."/>
            <person name="van der Wel H."/>
            <person name="Katoh-Kurasawa M."/>
            <person name="Dinh C."/>
            <person name="Coutinho P.M."/>
            <person name="Saito T."/>
            <person name="Elias M."/>
            <person name="Schaap P."/>
            <person name="Kay R.R."/>
            <person name="Henrissat B."/>
            <person name="Eichinger L."/>
            <person name="Rivero F."/>
            <person name="Putnam N.H."/>
            <person name="West C.M."/>
            <person name="Loomis W.F."/>
            <person name="Chisholm R.L."/>
            <person name="Shaulsky G."/>
            <person name="Strassmann J.E."/>
            <person name="Queller D.C."/>
            <person name="Kuspa A."/>
            <person name="Grigoriev I.V."/>
        </authorList>
    </citation>
    <scope>NUCLEOTIDE SEQUENCE [LARGE SCALE GENOMIC DNA]</scope>
    <source>
        <strain evidence="3">QSDP1</strain>
    </source>
</reference>
<dbReference type="RefSeq" id="XP_003288756.1">
    <property type="nucleotide sequence ID" value="XM_003288708.1"/>
</dbReference>
<dbReference type="Proteomes" id="UP000001064">
    <property type="component" value="Unassembled WGS sequence"/>
</dbReference>
<dbReference type="GeneID" id="10499296"/>
<dbReference type="VEuPathDB" id="AmoebaDB:DICPUDRAFT_98126"/>
<evidence type="ECO:0000256" key="1">
    <source>
        <dbReference type="SAM" id="MobiDB-lite"/>
    </source>
</evidence>
<accession>F0ZMX0</accession>
<sequence length="483" mass="56872">MADINLPDSWDNVSDDDEHIVNNLIKLEISNRERIYQEELDAEDDNTIDNNNKGNNSNSNITIPNSTINKLKILEEEEEQEEPLLLINFTKWSYDKIRWKNGIIENNDLFQKLLQKLNQDADFFVTMTDDLMERDLAFHTTNKTWRADIKLLEEQYGSNNFFSVISYPPIVGGFLVDEIWSKIKERTEWKCVNILKCIYLAKTNRPLLYKHQMAMSIEFMALEQKLLGPTAKRLKDEEDMEYETLLKQYNERMQKRYETEINENIIKNLQQQIFQSEGISNNIDRIHTISQNTQQKLNYNNHYQEENYEEDDDENNGDEEDEDSYCSTCDGGSNYSDEMVDDNEQNGDTIEDNNDDDEDNQSTATTSSYQQSDDDEADNELDEEDTRKKKKEKMIEERKIREIEAEKVLKQREKAKIEQPPPPPLNVLDKIMAMIFSKLPTQTNKDFHFQMLAKLQDSIKETWISELGILPPTVLWRDQNEDQ</sequence>
<dbReference type="InParanoid" id="F0ZMX0"/>
<protein>
    <submittedName>
        <fullName evidence="2">Uncharacterized protein</fullName>
    </submittedName>
</protein>
<feature type="compositionally biased region" description="Acidic residues" evidence="1">
    <location>
        <begin position="338"/>
        <end position="360"/>
    </location>
</feature>
<dbReference type="OMA" id="KCIYLAK"/>
<feature type="compositionally biased region" description="Low complexity" evidence="1">
    <location>
        <begin position="361"/>
        <end position="371"/>
    </location>
</feature>
<dbReference type="OrthoDB" id="20120at2759"/>
<name>F0ZMX0_DICPU</name>
<feature type="compositionally biased region" description="Polar residues" evidence="1">
    <location>
        <begin position="325"/>
        <end position="336"/>
    </location>
</feature>
<evidence type="ECO:0000313" key="3">
    <source>
        <dbReference type="Proteomes" id="UP000001064"/>
    </source>
</evidence>
<dbReference type="EMBL" id="GL871086">
    <property type="protein sequence ID" value="EGC34715.1"/>
    <property type="molecule type" value="Genomic_DNA"/>
</dbReference>
<dbReference type="AlphaFoldDB" id="F0ZMX0"/>